<dbReference type="PANTHER" id="PTHR31062">
    <property type="entry name" value="XYLOGLUCAN ENDOTRANSGLUCOSYLASE/HYDROLASE PROTEIN 8-RELATED"/>
    <property type="match status" value="1"/>
</dbReference>
<protein>
    <submittedName>
        <fullName evidence="6">Xyloglucan endotransglucosylase/hydrolase protein</fullName>
    </submittedName>
</protein>
<accession>A0ABQ8YS15</accession>
<dbReference type="InterPro" id="IPR000757">
    <property type="entry name" value="Beta-glucanase-like"/>
</dbReference>
<dbReference type="Gene3D" id="2.60.120.200">
    <property type="match status" value="1"/>
</dbReference>
<evidence type="ECO:0000256" key="3">
    <source>
        <dbReference type="SAM" id="Phobius"/>
    </source>
</evidence>
<keyword evidence="7" id="KW-1185">Reference proteome</keyword>
<evidence type="ECO:0000313" key="7">
    <source>
        <dbReference type="Proteomes" id="UP001150062"/>
    </source>
</evidence>
<evidence type="ECO:0000256" key="1">
    <source>
        <dbReference type="ARBA" id="ARBA00022801"/>
    </source>
</evidence>
<feature type="signal peptide" evidence="4">
    <location>
        <begin position="1"/>
        <end position="19"/>
    </location>
</feature>
<sequence>MKNLFIVLFFVFLIKAFFCFPDSFDDDFTSFNETRWRKGGLWTNGGDVFQCCWRQDECYIEEEELVLKISDEGCPDECDEMPYASGELRSRDLFTYGTFFVNMKPAAANGTVSSFFTYTSPSDASLINEIDIEILPFDPQAVQFNVWRGGVQDPYKFDLDFDPFADYHEYSFKWERESVTFYVDNKQAYKYEGEIYESEGMKIMANLWPCKADNWCTPPEFQIANNEDDKSKYKRISYTTIEDSNDDDDDDDDNNNMTSDSTTLGLLFNFFFVLLFLFIF</sequence>
<reference evidence="6" key="1">
    <citation type="submission" date="2022-08" db="EMBL/GenBank/DDBJ databases">
        <title>Novel sulfate-reducing endosymbionts in the free-living metamonad Anaeramoeba.</title>
        <authorList>
            <person name="Jerlstrom-Hultqvist J."/>
            <person name="Cepicka I."/>
            <person name="Gallot-Lavallee L."/>
            <person name="Salas-Leiva D."/>
            <person name="Curtis B.A."/>
            <person name="Zahonova K."/>
            <person name="Pipaliya S."/>
            <person name="Dacks J."/>
            <person name="Roger A.J."/>
        </authorList>
    </citation>
    <scope>NUCLEOTIDE SEQUENCE</scope>
    <source>
        <strain evidence="6">Schooner1</strain>
    </source>
</reference>
<keyword evidence="2" id="KW-0326">Glycosidase</keyword>
<evidence type="ECO:0000256" key="4">
    <source>
        <dbReference type="SAM" id="SignalP"/>
    </source>
</evidence>
<organism evidence="6 7">
    <name type="scientific">Anaeramoeba flamelloides</name>
    <dbReference type="NCBI Taxonomy" id="1746091"/>
    <lineage>
        <taxon>Eukaryota</taxon>
        <taxon>Metamonada</taxon>
        <taxon>Anaeramoebidae</taxon>
        <taxon>Anaeramoeba</taxon>
    </lineage>
</organism>
<dbReference type="EMBL" id="JAOAOG010000127">
    <property type="protein sequence ID" value="KAJ6247401.1"/>
    <property type="molecule type" value="Genomic_DNA"/>
</dbReference>
<comment type="caution">
    <text evidence="6">The sequence shown here is derived from an EMBL/GenBank/DDBJ whole genome shotgun (WGS) entry which is preliminary data.</text>
</comment>
<dbReference type="Proteomes" id="UP001150062">
    <property type="component" value="Unassembled WGS sequence"/>
</dbReference>
<evidence type="ECO:0000313" key="6">
    <source>
        <dbReference type="EMBL" id="KAJ6247401.1"/>
    </source>
</evidence>
<feature type="transmembrane region" description="Helical" evidence="3">
    <location>
        <begin position="262"/>
        <end position="279"/>
    </location>
</feature>
<feature type="domain" description="GH16" evidence="5">
    <location>
        <begin position="1"/>
        <end position="244"/>
    </location>
</feature>
<dbReference type="Pfam" id="PF00722">
    <property type="entry name" value="Glyco_hydro_16"/>
    <property type="match status" value="1"/>
</dbReference>
<dbReference type="SUPFAM" id="SSF49899">
    <property type="entry name" value="Concanavalin A-like lectins/glucanases"/>
    <property type="match status" value="1"/>
</dbReference>
<dbReference type="InterPro" id="IPR044791">
    <property type="entry name" value="Beta-glucanase/XTH"/>
</dbReference>
<name>A0ABQ8YS15_9EUKA</name>
<proteinExistence type="predicted"/>
<dbReference type="InterPro" id="IPR013320">
    <property type="entry name" value="ConA-like_dom_sf"/>
</dbReference>
<dbReference type="PROSITE" id="PS51762">
    <property type="entry name" value="GH16_2"/>
    <property type="match status" value="1"/>
</dbReference>
<gene>
    <name evidence="6" type="ORF">M0813_18930</name>
</gene>
<evidence type="ECO:0000256" key="2">
    <source>
        <dbReference type="ARBA" id="ARBA00023295"/>
    </source>
</evidence>
<dbReference type="PRINTS" id="PR00737">
    <property type="entry name" value="GLHYDRLASE16"/>
</dbReference>
<keyword evidence="3" id="KW-0812">Transmembrane</keyword>
<feature type="chain" id="PRO_5046930548" evidence="4">
    <location>
        <begin position="20"/>
        <end position="280"/>
    </location>
</feature>
<keyword evidence="4" id="KW-0732">Signal</keyword>
<keyword evidence="3" id="KW-0472">Membrane</keyword>
<keyword evidence="1" id="KW-0378">Hydrolase</keyword>
<dbReference type="InterPro" id="IPR008264">
    <property type="entry name" value="Beta_glucanase"/>
</dbReference>
<keyword evidence="3" id="KW-1133">Transmembrane helix</keyword>
<evidence type="ECO:0000259" key="5">
    <source>
        <dbReference type="PROSITE" id="PS51762"/>
    </source>
</evidence>